<dbReference type="GO" id="GO:0032153">
    <property type="term" value="C:cell division site"/>
    <property type="evidence" value="ECO:0007669"/>
    <property type="project" value="TreeGrafter"/>
</dbReference>
<dbReference type="InterPro" id="IPR005654">
    <property type="entry name" value="ATPase_AFG1-like"/>
</dbReference>
<evidence type="ECO:0008006" key="5">
    <source>
        <dbReference type="Google" id="ProtNLM"/>
    </source>
</evidence>
<dbReference type="Proteomes" id="UP000035088">
    <property type="component" value="Unassembled WGS sequence"/>
</dbReference>
<proteinExistence type="predicted"/>
<dbReference type="NCBIfam" id="NF040713">
    <property type="entry name" value="ZapE"/>
    <property type="match status" value="1"/>
</dbReference>
<evidence type="ECO:0000313" key="4">
    <source>
        <dbReference type="Proteomes" id="UP000035088"/>
    </source>
</evidence>
<keyword evidence="2" id="KW-0067">ATP-binding</keyword>
<gene>
    <name evidence="3" type="ORF">GOARA_056_00480</name>
</gene>
<dbReference type="PANTHER" id="PTHR12169">
    <property type="entry name" value="ATPASE N2B"/>
    <property type="match status" value="1"/>
</dbReference>
<dbReference type="GO" id="GO:0005524">
    <property type="term" value="F:ATP binding"/>
    <property type="evidence" value="ECO:0007669"/>
    <property type="project" value="UniProtKB-KW"/>
</dbReference>
<comment type="caution">
    <text evidence="3">The sequence shown here is derived from an EMBL/GenBank/DDBJ whole genome shotgun (WGS) entry which is preliminary data.</text>
</comment>
<keyword evidence="1" id="KW-0547">Nucleotide-binding</keyword>
<keyword evidence="4" id="KW-1185">Reference proteome</keyword>
<dbReference type="SUPFAM" id="SSF52540">
    <property type="entry name" value="P-loop containing nucleoside triphosphate hydrolases"/>
    <property type="match status" value="1"/>
</dbReference>
<dbReference type="PANTHER" id="PTHR12169:SF6">
    <property type="entry name" value="AFG1-LIKE ATPASE"/>
    <property type="match status" value="1"/>
</dbReference>
<reference evidence="3 4" key="1">
    <citation type="submission" date="2011-11" db="EMBL/GenBank/DDBJ databases">
        <title>Whole genome shotgun sequence of Gordonia araii NBRC 100433.</title>
        <authorList>
            <person name="Yoshida Y."/>
            <person name="Hosoyama A."/>
            <person name="Tsuchikane K."/>
            <person name="Katsumata H."/>
            <person name="Yamazaki S."/>
            <person name="Fujita N."/>
        </authorList>
    </citation>
    <scope>NUCLEOTIDE SEQUENCE [LARGE SCALE GENOMIC DNA]</scope>
    <source>
        <strain evidence="3 4">NBRC 100433</strain>
    </source>
</reference>
<dbReference type="Gene3D" id="3.40.50.300">
    <property type="entry name" value="P-loop containing nucleotide triphosphate hydrolases"/>
    <property type="match status" value="1"/>
</dbReference>
<evidence type="ECO:0000256" key="2">
    <source>
        <dbReference type="ARBA" id="ARBA00022840"/>
    </source>
</evidence>
<organism evidence="3 4">
    <name type="scientific">Gordonia araii NBRC 100433</name>
    <dbReference type="NCBI Taxonomy" id="1073574"/>
    <lineage>
        <taxon>Bacteria</taxon>
        <taxon>Bacillati</taxon>
        <taxon>Actinomycetota</taxon>
        <taxon>Actinomycetes</taxon>
        <taxon>Mycobacteriales</taxon>
        <taxon>Gordoniaceae</taxon>
        <taxon>Gordonia</taxon>
    </lineage>
</organism>
<accession>G7H376</accession>
<name>G7H376_9ACTN</name>
<evidence type="ECO:0000256" key="1">
    <source>
        <dbReference type="ARBA" id="ARBA00022741"/>
    </source>
</evidence>
<dbReference type="GO" id="GO:0016887">
    <property type="term" value="F:ATP hydrolysis activity"/>
    <property type="evidence" value="ECO:0007669"/>
    <property type="project" value="InterPro"/>
</dbReference>
<evidence type="ECO:0000313" key="3">
    <source>
        <dbReference type="EMBL" id="GAB10301.1"/>
    </source>
</evidence>
<dbReference type="Pfam" id="PF03969">
    <property type="entry name" value="AFG1_ATPase"/>
    <property type="match status" value="1"/>
</dbReference>
<dbReference type="AlphaFoldDB" id="G7H376"/>
<dbReference type="STRING" id="1073574.GOARA_056_00480"/>
<dbReference type="RefSeq" id="WP_007322376.1">
    <property type="nucleotide sequence ID" value="NZ_BAEE01000056.1"/>
</dbReference>
<dbReference type="GO" id="GO:0005737">
    <property type="term" value="C:cytoplasm"/>
    <property type="evidence" value="ECO:0007669"/>
    <property type="project" value="TreeGrafter"/>
</dbReference>
<sequence>MRRSRQRSASAVNVETATLIAASRLALDDSQRNACDVLADSANVYLTGPAGRGKTALLDAYVDCCPRGAVVRAHWHEFIRDLHLLIREHGGLAAAIDRFLGGADVLCFDELHVDDPADGIFLHNLIDSVVQRGVRLVITSNDRPSELMPNPLFHDTFRPAIELIERTCIIVDLDAGIDYRTTGGRRTGFAAGRWEVCESAGPSDGVSIDVGSRSLRAWESSPSHLGVDFDEICGRALSATDYLALARRHASWTIRAVPDLARADREAAQRFVHLIDVLYDADVPTTITTDVPPDRFARAGRLPIGIARMRSRLASLR</sequence>
<dbReference type="GO" id="GO:0051301">
    <property type="term" value="P:cell division"/>
    <property type="evidence" value="ECO:0007669"/>
    <property type="project" value="TreeGrafter"/>
</dbReference>
<dbReference type="InterPro" id="IPR027417">
    <property type="entry name" value="P-loop_NTPase"/>
</dbReference>
<protein>
    <recommendedName>
        <fullName evidence="5">ATPase</fullName>
    </recommendedName>
</protein>
<dbReference type="EMBL" id="BAEE01000056">
    <property type="protein sequence ID" value="GAB10301.1"/>
    <property type="molecule type" value="Genomic_DNA"/>
</dbReference>